<gene>
    <name evidence="1" type="ORF">AAFF_G00326850</name>
</gene>
<organism evidence="1 2">
    <name type="scientific">Aldrovandia affinis</name>
    <dbReference type="NCBI Taxonomy" id="143900"/>
    <lineage>
        <taxon>Eukaryota</taxon>
        <taxon>Metazoa</taxon>
        <taxon>Chordata</taxon>
        <taxon>Craniata</taxon>
        <taxon>Vertebrata</taxon>
        <taxon>Euteleostomi</taxon>
        <taxon>Actinopterygii</taxon>
        <taxon>Neopterygii</taxon>
        <taxon>Teleostei</taxon>
        <taxon>Notacanthiformes</taxon>
        <taxon>Halosauridae</taxon>
        <taxon>Aldrovandia</taxon>
    </lineage>
</organism>
<evidence type="ECO:0000313" key="1">
    <source>
        <dbReference type="EMBL" id="KAJ8416807.1"/>
    </source>
</evidence>
<name>A0AAD7T9G4_9TELE</name>
<protein>
    <recommendedName>
        <fullName evidence="3">Reverse transcriptase domain-containing protein</fullName>
    </recommendedName>
</protein>
<dbReference type="Proteomes" id="UP001221898">
    <property type="component" value="Unassembled WGS sequence"/>
</dbReference>
<proteinExistence type="predicted"/>
<dbReference type="EMBL" id="JAINUG010000005">
    <property type="protein sequence ID" value="KAJ8416807.1"/>
    <property type="molecule type" value="Genomic_DNA"/>
</dbReference>
<sequence length="190" mass="21796">MELQYADDNTLVAHSEADLQSILNAFARAYRLLRPDLNIKKTQILHQPAPDKPSQAPTICVDNNILENVDHFADLGNLLSTRAVIDAKIHHRIGCASGVFARLRKRVFEDWDIQTKTKLLVYQAVVLPSLLYGAESWTTYSRHMNALEQYHQRCLRKIPRMSWEDRHTNVSVLEEANIPSITTTITRHQL</sequence>
<evidence type="ECO:0008006" key="3">
    <source>
        <dbReference type="Google" id="ProtNLM"/>
    </source>
</evidence>
<accession>A0AAD7T9G4</accession>
<keyword evidence="2" id="KW-1185">Reference proteome</keyword>
<dbReference type="AlphaFoldDB" id="A0AAD7T9G4"/>
<evidence type="ECO:0000313" key="2">
    <source>
        <dbReference type="Proteomes" id="UP001221898"/>
    </source>
</evidence>
<dbReference type="PANTHER" id="PTHR47027">
    <property type="entry name" value="REVERSE TRANSCRIPTASE DOMAIN-CONTAINING PROTEIN"/>
    <property type="match status" value="1"/>
</dbReference>
<comment type="caution">
    <text evidence="1">The sequence shown here is derived from an EMBL/GenBank/DDBJ whole genome shotgun (WGS) entry which is preliminary data.</text>
</comment>
<reference evidence="1" key="1">
    <citation type="journal article" date="2023" name="Science">
        <title>Genome structures resolve the early diversification of teleost fishes.</title>
        <authorList>
            <person name="Parey E."/>
            <person name="Louis A."/>
            <person name="Montfort J."/>
            <person name="Bouchez O."/>
            <person name="Roques C."/>
            <person name="Iampietro C."/>
            <person name="Lluch J."/>
            <person name="Castinel A."/>
            <person name="Donnadieu C."/>
            <person name="Desvignes T."/>
            <person name="Floi Bucao C."/>
            <person name="Jouanno E."/>
            <person name="Wen M."/>
            <person name="Mejri S."/>
            <person name="Dirks R."/>
            <person name="Jansen H."/>
            <person name="Henkel C."/>
            <person name="Chen W.J."/>
            <person name="Zahm M."/>
            <person name="Cabau C."/>
            <person name="Klopp C."/>
            <person name="Thompson A.W."/>
            <person name="Robinson-Rechavi M."/>
            <person name="Braasch I."/>
            <person name="Lecointre G."/>
            <person name="Bobe J."/>
            <person name="Postlethwait J.H."/>
            <person name="Berthelot C."/>
            <person name="Roest Crollius H."/>
            <person name="Guiguen Y."/>
        </authorList>
    </citation>
    <scope>NUCLEOTIDE SEQUENCE</scope>
    <source>
        <strain evidence="1">NC1722</strain>
    </source>
</reference>
<dbReference type="PANTHER" id="PTHR47027:SF30">
    <property type="entry name" value="THAP-TYPE DOMAIN-CONTAINING PROTEIN"/>
    <property type="match status" value="1"/>
</dbReference>